<dbReference type="AlphaFoldDB" id="A0AAE1UME9"/>
<proteinExistence type="predicted"/>
<gene>
    <name evidence="2" type="ORF">Pmani_000391</name>
</gene>
<organism evidence="2 3">
    <name type="scientific">Petrolisthes manimaculis</name>
    <dbReference type="NCBI Taxonomy" id="1843537"/>
    <lineage>
        <taxon>Eukaryota</taxon>
        <taxon>Metazoa</taxon>
        <taxon>Ecdysozoa</taxon>
        <taxon>Arthropoda</taxon>
        <taxon>Crustacea</taxon>
        <taxon>Multicrustacea</taxon>
        <taxon>Malacostraca</taxon>
        <taxon>Eumalacostraca</taxon>
        <taxon>Eucarida</taxon>
        <taxon>Decapoda</taxon>
        <taxon>Pleocyemata</taxon>
        <taxon>Anomura</taxon>
        <taxon>Galatheoidea</taxon>
        <taxon>Porcellanidae</taxon>
        <taxon>Petrolisthes</taxon>
    </lineage>
</organism>
<feature type="compositionally biased region" description="Basic and acidic residues" evidence="1">
    <location>
        <begin position="18"/>
        <end position="31"/>
    </location>
</feature>
<keyword evidence="3" id="KW-1185">Reference proteome</keyword>
<dbReference type="EMBL" id="JAWZYT010000025">
    <property type="protein sequence ID" value="KAK4329252.1"/>
    <property type="molecule type" value="Genomic_DNA"/>
</dbReference>
<protein>
    <submittedName>
        <fullName evidence="2">Uncharacterized protein</fullName>
    </submittedName>
</protein>
<evidence type="ECO:0000313" key="3">
    <source>
        <dbReference type="Proteomes" id="UP001292094"/>
    </source>
</evidence>
<evidence type="ECO:0000313" key="2">
    <source>
        <dbReference type="EMBL" id="KAK4329252.1"/>
    </source>
</evidence>
<comment type="caution">
    <text evidence="2">The sequence shown here is derived from an EMBL/GenBank/DDBJ whole genome shotgun (WGS) entry which is preliminary data.</text>
</comment>
<sequence>MEEEREKRLEEGWGVWKRGMDGRGEGEEEGWRGGMSVLKRGMDRRGEGEEEGWSGREGGVEKRNEG</sequence>
<feature type="region of interest" description="Disordered" evidence="1">
    <location>
        <begin position="17"/>
        <end position="66"/>
    </location>
</feature>
<accession>A0AAE1UME9</accession>
<name>A0AAE1UME9_9EUCA</name>
<dbReference type="Proteomes" id="UP001292094">
    <property type="component" value="Unassembled WGS sequence"/>
</dbReference>
<reference evidence="2" key="1">
    <citation type="submission" date="2023-11" db="EMBL/GenBank/DDBJ databases">
        <title>Genome assemblies of two species of porcelain crab, Petrolisthes cinctipes and Petrolisthes manimaculis (Anomura: Porcellanidae).</title>
        <authorList>
            <person name="Angst P."/>
        </authorList>
    </citation>
    <scope>NUCLEOTIDE SEQUENCE</scope>
    <source>
        <strain evidence="2">PB745_02</strain>
        <tissue evidence="2">Gill</tissue>
    </source>
</reference>
<evidence type="ECO:0000256" key="1">
    <source>
        <dbReference type="SAM" id="MobiDB-lite"/>
    </source>
</evidence>